<keyword evidence="1" id="KW-1133">Transmembrane helix</keyword>
<dbReference type="Proteomes" id="UP000190229">
    <property type="component" value="Unassembled WGS sequence"/>
</dbReference>
<dbReference type="EMBL" id="MWPS01000043">
    <property type="protein sequence ID" value="OPG15073.1"/>
    <property type="molecule type" value="Genomic_DNA"/>
</dbReference>
<evidence type="ECO:0000256" key="1">
    <source>
        <dbReference type="SAM" id="Phobius"/>
    </source>
</evidence>
<accession>A0A1V4EQ59</accession>
<comment type="caution">
    <text evidence="2">The sequence shown here is derived from an EMBL/GenBank/DDBJ whole genome shotgun (WGS) entry which is preliminary data.</text>
</comment>
<evidence type="ECO:0000313" key="3">
    <source>
        <dbReference type="Proteomes" id="UP000190229"/>
    </source>
</evidence>
<protein>
    <submittedName>
        <fullName evidence="2">Uncharacterized protein</fullName>
    </submittedName>
</protein>
<dbReference type="AlphaFoldDB" id="A0A1V4EQ59"/>
<feature type="transmembrane region" description="Helical" evidence="1">
    <location>
        <begin position="29"/>
        <end position="48"/>
    </location>
</feature>
<reference evidence="2 3" key="1">
    <citation type="submission" date="2017-02" db="EMBL/GenBank/DDBJ databases">
        <title>Draft genome of Acidibacillus ferrooxidans Huett2.</title>
        <authorList>
            <person name="Schopf S."/>
        </authorList>
    </citation>
    <scope>NUCLEOTIDE SEQUENCE [LARGE SCALE GENOMIC DNA]</scope>
    <source>
        <strain evidence="2 3">Huett2</strain>
    </source>
</reference>
<keyword evidence="1" id="KW-0472">Membrane</keyword>
<keyword evidence="1" id="KW-0812">Transmembrane</keyword>
<gene>
    <name evidence="2" type="ORF">B2M26_13020</name>
</gene>
<proteinExistence type="predicted"/>
<organism evidence="2 3">
    <name type="scientific">Ferroacidibacillus organovorans</name>
    <dbReference type="NCBI Taxonomy" id="1765683"/>
    <lineage>
        <taxon>Bacteria</taxon>
        <taxon>Bacillati</taxon>
        <taxon>Bacillota</taxon>
        <taxon>Bacilli</taxon>
        <taxon>Bacillales</taxon>
        <taxon>Alicyclobacillaceae</taxon>
        <taxon>Ferroacidibacillus</taxon>
    </lineage>
</organism>
<evidence type="ECO:0000313" key="2">
    <source>
        <dbReference type="EMBL" id="OPG15073.1"/>
    </source>
</evidence>
<name>A0A1V4EQ59_9BACL</name>
<keyword evidence="3" id="KW-1185">Reference proteome</keyword>
<sequence>MYVEILTNQLHKPFDEWVTNPVTNLKKTAVVFLFLFVLIALPACDPITSTPIKTGIFHIQLNGKSIKELRMNMESPIPGPPAINADSPHGVRLVSQLLRWLKDSRGITMTSKPQLQIKGYGIAQLEIILNSGQIISLSPVTKSVTTKINNGEYLTSVTIQRNQVFYRYGSHKCVCQSNS</sequence>